<gene>
    <name evidence="1" type="ORF">SVIM_LOCUS469507</name>
</gene>
<organism evidence="1">
    <name type="scientific">Salix viminalis</name>
    <name type="common">Common osier</name>
    <name type="synonym">Basket willow</name>
    <dbReference type="NCBI Taxonomy" id="40686"/>
    <lineage>
        <taxon>Eukaryota</taxon>
        <taxon>Viridiplantae</taxon>
        <taxon>Streptophyta</taxon>
        <taxon>Embryophyta</taxon>
        <taxon>Tracheophyta</taxon>
        <taxon>Spermatophyta</taxon>
        <taxon>Magnoliopsida</taxon>
        <taxon>eudicotyledons</taxon>
        <taxon>Gunneridae</taxon>
        <taxon>Pentapetalae</taxon>
        <taxon>rosids</taxon>
        <taxon>fabids</taxon>
        <taxon>Malpighiales</taxon>
        <taxon>Salicaceae</taxon>
        <taxon>Saliceae</taxon>
        <taxon>Salix</taxon>
    </lineage>
</organism>
<accession>A0A6N2N925</accession>
<dbReference type="InterPro" id="IPR055296">
    <property type="entry name" value="SRL2-like"/>
</dbReference>
<dbReference type="EMBL" id="CAADRP010002151">
    <property type="protein sequence ID" value="VFU62220.1"/>
    <property type="molecule type" value="Genomic_DNA"/>
</dbReference>
<name>A0A6N2N925_SALVM</name>
<dbReference type="AlphaFoldDB" id="A0A6N2N925"/>
<evidence type="ECO:0000313" key="1">
    <source>
        <dbReference type="EMBL" id="VFU62220.1"/>
    </source>
</evidence>
<protein>
    <submittedName>
        <fullName evidence="1">Uncharacterized protein</fullName>
    </submittedName>
</protein>
<dbReference type="PANTHER" id="PTHR46087:SF9">
    <property type="entry name" value="ARM REPEAT SUPERFAMILY PROTEIN"/>
    <property type="match status" value="1"/>
</dbReference>
<dbReference type="PANTHER" id="PTHR46087">
    <property type="entry name" value="PUTATIVE, EXPRESSED-RELATED"/>
    <property type="match status" value="1"/>
</dbReference>
<proteinExistence type="predicted"/>
<sequence length="351" mass="39314">MLYLVFFPSYCFCDKTLIRSFQLAFSLRNIALKQEEPLSPSRRRSLFALATSMILFTSKAYNIIPLIYCTKVVLTEKMIDPFLHLVEDRKLQAVSTESGHPAIVYGSTEDDSSALKSLSEIDVTGNQSREFFAAEIAKSLGNLENIEVSTTQEKLLSEFLPDDVCPLGAQLFMDTPKQTDQIDSKDNSPMEDTPFFTLDDVFLDSLEGQTTQTTEIVSQDSDLLSVNQLLELVLETTQQVGRLSVTAPDVSYKEMAHHCETLLMGKQQKMSHVMSVQLKQESLMNVSLQNHDDEIRKVSNPFLEQNITASPQIPPVGTVQMQCGAEYQLHPNFFRLPASSPFDNFLKAAGC</sequence>
<reference evidence="1" key="1">
    <citation type="submission" date="2019-03" db="EMBL/GenBank/DDBJ databases">
        <authorList>
            <person name="Mank J."/>
            <person name="Almeida P."/>
        </authorList>
    </citation>
    <scope>NUCLEOTIDE SEQUENCE</scope>
    <source>
        <strain evidence="1">78183</strain>
    </source>
</reference>